<name>A0A074Y3E8_AURSE</name>
<dbReference type="OrthoDB" id="5422293at2759"/>
<organism evidence="1 2">
    <name type="scientific">Aureobasidium subglaciale (strain EXF-2481)</name>
    <name type="common">Aureobasidium pullulans var. subglaciale</name>
    <dbReference type="NCBI Taxonomy" id="1043005"/>
    <lineage>
        <taxon>Eukaryota</taxon>
        <taxon>Fungi</taxon>
        <taxon>Dikarya</taxon>
        <taxon>Ascomycota</taxon>
        <taxon>Pezizomycotina</taxon>
        <taxon>Dothideomycetes</taxon>
        <taxon>Dothideomycetidae</taxon>
        <taxon>Dothideales</taxon>
        <taxon>Saccotheciaceae</taxon>
        <taxon>Aureobasidium</taxon>
    </lineage>
</organism>
<evidence type="ECO:0000313" key="1">
    <source>
        <dbReference type="EMBL" id="KEQ92323.1"/>
    </source>
</evidence>
<accession>A0A074Y3E8</accession>
<dbReference type="AlphaFoldDB" id="A0A074Y3E8"/>
<dbReference type="GeneID" id="25364601"/>
<reference evidence="1 2" key="1">
    <citation type="journal article" date="2014" name="BMC Genomics">
        <title>Genome sequencing of four Aureobasidium pullulans varieties: biotechnological potential, stress tolerance, and description of new species.</title>
        <authorList>
            <person name="Gostin Ar C."/>
            <person name="Ohm R.A."/>
            <person name="Kogej T."/>
            <person name="Sonjak S."/>
            <person name="Turk M."/>
            <person name="Zajc J."/>
            <person name="Zalar P."/>
            <person name="Grube M."/>
            <person name="Sun H."/>
            <person name="Han J."/>
            <person name="Sharma A."/>
            <person name="Chiniquy J."/>
            <person name="Ngan C.Y."/>
            <person name="Lipzen A."/>
            <person name="Barry K."/>
            <person name="Grigoriev I.V."/>
            <person name="Gunde-Cimerman N."/>
        </authorList>
    </citation>
    <scope>NUCLEOTIDE SEQUENCE [LARGE SCALE GENOMIC DNA]</scope>
    <source>
        <strain evidence="1 2">EXF-2481</strain>
    </source>
</reference>
<dbReference type="OMA" id="ESQYWFH"/>
<keyword evidence="2" id="KW-1185">Reference proteome</keyword>
<dbReference type="RefSeq" id="XP_013340787.1">
    <property type="nucleotide sequence ID" value="XM_013485333.1"/>
</dbReference>
<protein>
    <submittedName>
        <fullName evidence="1">Uncharacterized protein</fullName>
    </submittedName>
</protein>
<gene>
    <name evidence="1" type="ORF">AUEXF2481DRAFT_32232</name>
</gene>
<evidence type="ECO:0000313" key="2">
    <source>
        <dbReference type="Proteomes" id="UP000030641"/>
    </source>
</evidence>
<sequence>MTIIRKLIFSPETLTLPRPLPAPQALREDENIVWTRYDGLDALRHIQAFRSHDKPINSVYRMCEFICVDAPNQLMIETEYFLYRTTWRLEEIPNPDDDHPERRALLAATIESLVDAFNEKHSFGITREGAVVAQQVCPRWVEEVPAIDRLLDLVAEHEECFDSDHQRTDPYTRRNIRAHSGTIFNF</sequence>
<dbReference type="InParanoid" id="A0A074Y3E8"/>
<dbReference type="HOGENOM" id="CLU_082473_2_1_1"/>
<dbReference type="Proteomes" id="UP000030641">
    <property type="component" value="Unassembled WGS sequence"/>
</dbReference>
<proteinExistence type="predicted"/>
<dbReference type="EMBL" id="KL584771">
    <property type="protein sequence ID" value="KEQ92323.1"/>
    <property type="molecule type" value="Genomic_DNA"/>
</dbReference>